<dbReference type="OrthoDB" id="29144at2157"/>
<sequence length="438" mass="46829">MIDTMIVYFLAVLQSIVFPVYVSKYLSSILLLVPLLFGYSKLGSLVLDSFTKVGMLAVTLPAVVTLLFHRRPQRHFVILITLLTISGQLVAASRNLATLAVALEAMSLAAAAVALYPGSRDKLRVSTTYLIFSVMAAIMLFLGLALYFAGGGSIQLTNGFTQTSTAIVGLALMVAAIMIKLAITPMHAWAVDVYSEGSTSAALYLSSSVKAGAMIALAILAYGPLRYAYELGYWQLLLPFLLLATLSNVVGAVGMVATTKVKRILSFSSVAHAGFVALTLAYPTQLTASVIAYYALVYSIANTVAFSSVLMVKAEDDATVNELSLLYKKPLTALAVAIAVLSLLGLPPTAGFNAKLFSLLALFHSSKISPWLLTTFAIIAVVSTAISGYSYIKIVGYLSKKPEDRSDVRISSIDVFSWILALLLLVMYFVPVLSVPTI</sequence>
<feature type="transmembrane region" description="Helical" evidence="5">
    <location>
        <begin position="290"/>
        <end position="310"/>
    </location>
</feature>
<feature type="transmembrane region" description="Helical" evidence="5">
    <location>
        <begin position="413"/>
        <end position="433"/>
    </location>
</feature>
<name>A0A0U2VEK0_9CREN</name>
<dbReference type="Proteomes" id="UP000060778">
    <property type="component" value="Chromosome"/>
</dbReference>
<feature type="transmembrane region" description="Helical" evidence="5">
    <location>
        <begin position="203"/>
        <end position="225"/>
    </location>
</feature>
<feature type="transmembrane region" description="Helical" evidence="5">
    <location>
        <begin position="370"/>
        <end position="392"/>
    </location>
</feature>
<dbReference type="AlphaFoldDB" id="A0A0U2VEK0"/>
<feature type="transmembrane region" description="Helical" evidence="5">
    <location>
        <begin position="53"/>
        <end position="69"/>
    </location>
</feature>
<evidence type="ECO:0000256" key="4">
    <source>
        <dbReference type="ARBA" id="ARBA00023136"/>
    </source>
</evidence>
<keyword evidence="8" id="KW-1185">Reference proteome</keyword>
<evidence type="ECO:0000259" key="6">
    <source>
        <dbReference type="Pfam" id="PF00361"/>
    </source>
</evidence>
<dbReference type="PANTHER" id="PTHR22773">
    <property type="entry name" value="NADH DEHYDROGENASE"/>
    <property type="match status" value="1"/>
</dbReference>
<keyword evidence="4 5" id="KW-0472">Membrane</keyword>
<protein>
    <recommendedName>
        <fullName evidence="6">NADH:quinone oxidoreductase/Mrp antiporter transmembrane domain-containing protein</fullName>
    </recommendedName>
</protein>
<evidence type="ECO:0000256" key="1">
    <source>
        <dbReference type="ARBA" id="ARBA00004141"/>
    </source>
</evidence>
<keyword evidence="3 5" id="KW-1133">Transmembrane helix</keyword>
<dbReference type="EMBL" id="CP006867">
    <property type="protein sequence ID" value="ALU12434.1"/>
    <property type="molecule type" value="Genomic_DNA"/>
</dbReference>
<reference evidence="7 8" key="1">
    <citation type="submission" date="2013-11" db="EMBL/GenBank/DDBJ databases">
        <title>Comparative genomics of Ignicoccus.</title>
        <authorList>
            <person name="Podar M."/>
        </authorList>
    </citation>
    <scope>NUCLEOTIDE SEQUENCE [LARGE SCALE GENOMIC DNA]</scope>
    <source>
        <strain evidence="7 8">DSM 13165</strain>
    </source>
</reference>
<evidence type="ECO:0000256" key="3">
    <source>
        <dbReference type="ARBA" id="ARBA00022989"/>
    </source>
</evidence>
<feature type="transmembrane region" description="Helical" evidence="5">
    <location>
        <begin position="237"/>
        <end position="257"/>
    </location>
</feature>
<accession>A0A0U2VEK0</accession>
<dbReference type="GeneID" id="30680136"/>
<organism evidence="7 8">
    <name type="scientific">Ignicoccus islandicus DSM 13165</name>
    <dbReference type="NCBI Taxonomy" id="940295"/>
    <lineage>
        <taxon>Archaea</taxon>
        <taxon>Thermoproteota</taxon>
        <taxon>Thermoprotei</taxon>
        <taxon>Desulfurococcales</taxon>
        <taxon>Desulfurococcaceae</taxon>
        <taxon>Ignicoccus</taxon>
    </lineage>
</organism>
<feature type="domain" description="NADH:quinone oxidoreductase/Mrp antiporter transmembrane" evidence="6">
    <location>
        <begin position="93"/>
        <end position="377"/>
    </location>
</feature>
<keyword evidence="2 5" id="KW-0812">Transmembrane</keyword>
<feature type="transmembrane region" description="Helical" evidence="5">
    <location>
        <begin position="99"/>
        <end position="117"/>
    </location>
</feature>
<comment type="subcellular location">
    <subcellularLocation>
        <location evidence="1">Membrane</location>
        <topology evidence="1">Multi-pass membrane protein</topology>
    </subcellularLocation>
</comment>
<dbReference type="GO" id="GO:0016020">
    <property type="term" value="C:membrane"/>
    <property type="evidence" value="ECO:0007669"/>
    <property type="project" value="UniProtKB-SubCell"/>
</dbReference>
<feature type="transmembrane region" description="Helical" evidence="5">
    <location>
        <begin position="129"/>
        <end position="150"/>
    </location>
</feature>
<dbReference type="RefSeq" id="WP_075049717.1">
    <property type="nucleotide sequence ID" value="NZ_CP006867.1"/>
</dbReference>
<dbReference type="Pfam" id="PF00361">
    <property type="entry name" value="Proton_antipo_M"/>
    <property type="match status" value="1"/>
</dbReference>
<feature type="transmembrane region" description="Helical" evidence="5">
    <location>
        <begin position="6"/>
        <end position="22"/>
    </location>
</feature>
<evidence type="ECO:0000256" key="2">
    <source>
        <dbReference type="ARBA" id="ARBA00022692"/>
    </source>
</evidence>
<proteinExistence type="predicted"/>
<feature type="transmembrane region" description="Helical" evidence="5">
    <location>
        <begin position="264"/>
        <end position="284"/>
    </location>
</feature>
<dbReference type="STRING" id="940295.EYM_03710"/>
<feature type="transmembrane region" description="Helical" evidence="5">
    <location>
        <begin position="162"/>
        <end position="183"/>
    </location>
</feature>
<evidence type="ECO:0000313" key="8">
    <source>
        <dbReference type="Proteomes" id="UP000060778"/>
    </source>
</evidence>
<evidence type="ECO:0000256" key="5">
    <source>
        <dbReference type="SAM" id="Phobius"/>
    </source>
</evidence>
<evidence type="ECO:0000313" key="7">
    <source>
        <dbReference type="EMBL" id="ALU12434.1"/>
    </source>
</evidence>
<gene>
    <name evidence="7" type="ORF">EYM_03710</name>
</gene>
<dbReference type="InterPro" id="IPR001750">
    <property type="entry name" value="ND/Mrp_TM"/>
</dbReference>
<dbReference type="KEGG" id="iis:EYM_03710"/>
<feature type="transmembrane region" description="Helical" evidence="5">
    <location>
        <begin position="331"/>
        <end position="350"/>
    </location>
</feature>
<feature type="transmembrane region" description="Helical" evidence="5">
    <location>
        <begin position="76"/>
        <end position="93"/>
    </location>
</feature>